<keyword evidence="4" id="KW-0418">Kinase</keyword>
<evidence type="ECO:0000313" key="5">
    <source>
        <dbReference type="EMBL" id="HGI31145.1"/>
    </source>
</evidence>
<comment type="caution">
    <text evidence="5">The sequence shown here is derived from an EMBL/GenBank/DDBJ whole genome shotgun (WGS) entry which is preliminary data.</text>
</comment>
<evidence type="ECO:0008006" key="6">
    <source>
        <dbReference type="Google" id="ProtNLM"/>
    </source>
</evidence>
<evidence type="ECO:0000256" key="2">
    <source>
        <dbReference type="ARBA" id="ARBA00022679"/>
    </source>
</evidence>
<evidence type="ECO:0000256" key="1">
    <source>
        <dbReference type="ARBA" id="ARBA00022527"/>
    </source>
</evidence>
<dbReference type="EMBL" id="DTFV01000113">
    <property type="protein sequence ID" value="HGI31145.1"/>
    <property type="molecule type" value="Genomic_DNA"/>
</dbReference>
<keyword evidence="1" id="KW-0723">Serine/threonine-protein kinase</keyword>
<sequence length="287" mass="32579">MPEFEDHEIQGASDDFNIFVISDGTGKTAFSVVQAALLQFELPRVNVLRFTHVRSEEEIYNIMDMVRVGKDIVVYTVVNEDLARVLRAEAANRSVIALDVLGPVVEALKRVSLRKPRGIPGILQREENVAERLEAIEYAMEKSTGFSVSNLDQADVILLTVWYPHRDECILRLAEKGIKCGYVMLDPNLPLPINFEEVVGGNARALVVGIDMDPQYLSELRLERIRALGLYCLVEKASLERVEEELAFAREIYRRLRCPVIDITRLSVHDVVGKIFEQIKKKREEQA</sequence>
<evidence type="ECO:0000256" key="3">
    <source>
        <dbReference type="ARBA" id="ARBA00022741"/>
    </source>
</evidence>
<keyword evidence="2" id="KW-0808">Transferase</keyword>
<gene>
    <name evidence="5" type="ORF">ENV30_07585</name>
</gene>
<accession>A0A7V3YHJ4</accession>
<name>A0A7V3YHJ4_9BACT</name>
<reference evidence="5" key="1">
    <citation type="journal article" date="2020" name="mSystems">
        <title>Genome- and Community-Level Interaction Insights into Carbon Utilization and Element Cycling Functions of Hydrothermarchaeota in Hydrothermal Sediment.</title>
        <authorList>
            <person name="Zhou Z."/>
            <person name="Liu Y."/>
            <person name="Xu W."/>
            <person name="Pan J."/>
            <person name="Luo Z.H."/>
            <person name="Li M."/>
        </authorList>
    </citation>
    <scope>NUCLEOTIDE SEQUENCE [LARGE SCALE GENOMIC DNA]</scope>
    <source>
        <strain evidence="5">SpSt-747</strain>
    </source>
</reference>
<dbReference type="PANTHER" id="PTHR31756:SF3">
    <property type="entry name" value="PYRUVATE, PHOSPHATE DIKINASE REGULATORY PROTEIN 1, CHLOROPLASTIC"/>
    <property type="match status" value="1"/>
</dbReference>
<dbReference type="Pfam" id="PF03618">
    <property type="entry name" value="Kinase-PPPase"/>
    <property type="match status" value="1"/>
</dbReference>
<proteinExistence type="predicted"/>
<dbReference type="GO" id="GO:0005524">
    <property type="term" value="F:ATP binding"/>
    <property type="evidence" value="ECO:0007669"/>
    <property type="project" value="InterPro"/>
</dbReference>
<dbReference type="InterPro" id="IPR005177">
    <property type="entry name" value="Kinase-pyrophosphorylase"/>
</dbReference>
<evidence type="ECO:0000256" key="4">
    <source>
        <dbReference type="ARBA" id="ARBA00022777"/>
    </source>
</evidence>
<dbReference type="GO" id="GO:0004674">
    <property type="term" value="F:protein serine/threonine kinase activity"/>
    <property type="evidence" value="ECO:0007669"/>
    <property type="project" value="UniProtKB-KW"/>
</dbReference>
<keyword evidence="3" id="KW-0547">Nucleotide-binding</keyword>
<dbReference type="PANTHER" id="PTHR31756">
    <property type="entry name" value="PYRUVATE, PHOSPHATE DIKINASE REGULATORY PROTEIN 1, CHLOROPLASTIC"/>
    <property type="match status" value="1"/>
</dbReference>
<dbReference type="AlphaFoldDB" id="A0A7V3YHJ4"/>
<organism evidence="5">
    <name type="scientific">Candidatus Caldatribacterium californiense</name>
    <dbReference type="NCBI Taxonomy" id="1454726"/>
    <lineage>
        <taxon>Bacteria</taxon>
        <taxon>Pseudomonadati</taxon>
        <taxon>Atribacterota</taxon>
        <taxon>Atribacteria</taxon>
        <taxon>Atribacterales</taxon>
        <taxon>Candidatus Caldatribacteriaceae</taxon>
        <taxon>Candidatus Caldatribacterium</taxon>
    </lineage>
</organism>
<protein>
    <recommendedName>
        <fullName evidence="6">Phosphoenolpyruvate synthase regulatory protein</fullName>
    </recommendedName>
</protein>